<keyword evidence="5 8" id="KW-0067">ATP-binding</keyword>
<comment type="function">
    <text evidence="8">Part of the ABC transporter complex LolCDE involved in the translocation of mature outer membrane-directed lipoproteins, from the inner membrane to the periplasmic chaperone, LolA. Responsible for the formation of the LolA-lipoprotein complex in an ATP-dependent manner.</text>
</comment>
<organism evidence="10 11">
    <name type="scientific">Oceanisphaera profunda</name>
    <dbReference type="NCBI Taxonomy" id="1416627"/>
    <lineage>
        <taxon>Bacteria</taxon>
        <taxon>Pseudomonadati</taxon>
        <taxon>Pseudomonadota</taxon>
        <taxon>Gammaproteobacteria</taxon>
        <taxon>Aeromonadales</taxon>
        <taxon>Aeromonadaceae</taxon>
        <taxon>Oceanisphaera</taxon>
    </lineage>
</organism>
<dbReference type="RefSeq" id="WP_087034648.1">
    <property type="nucleotide sequence ID" value="NZ_CP021377.1"/>
</dbReference>
<proteinExistence type="inferred from homology"/>
<dbReference type="PROSITE" id="PS50893">
    <property type="entry name" value="ABC_TRANSPORTER_2"/>
    <property type="match status" value="1"/>
</dbReference>
<dbReference type="InterPro" id="IPR011924">
    <property type="entry name" value="LolD_lipo_ATP-bd"/>
</dbReference>
<keyword evidence="11" id="KW-1185">Reference proteome</keyword>
<keyword evidence="10" id="KW-0449">Lipoprotein</keyword>
<dbReference type="Pfam" id="PF00005">
    <property type="entry name" value="ABC_tran"/>
    <property type="match status" value="1"/>
</dbReference>
<name>A0A1Y0D2K7_9GAMM</name>
<dbReference type="GO" id="GO:0044874">
    <property type="term" value="P:lipoprotein localization to outer membrane"/>
    <property type="evidence" value="ECO:0007669"/>
    <property type="project" value="UniProtKB-ARBA"/>
</dbReference>
<dbReference type="PANTHER" id="PTHR24220">
    <property type="entry name" value="IMPORT ATP-BINDING PROTEIN"/>
    <property type="match status" value="1"/>
</dbReference>
<dbReference type="GO" id="GO:0005886">
    <property type="term" value="C:plasma membrane"/>
    <property type="evidence" value="ECO:0007669"/>
    <property type="project" value="UniProtKB-SubCell"/>
</dbReference>
<dbReference type="PROSITE" id="PS00211">
    <property type="entry name" value="ABC_TRANSPORTER_1"/>
    <property type="match status" value="1"/>
</dbReference>
<evidence type="ECO:0000256" key="2">
    <source>
        <dbReference type="ARBA" id="ARBA00022475"/>
    </source>
</evidence>
<dbReference type="InterPro" id="IPR003593">
    <property type="entry name" value="AAA+_ATPase"/>
</dbReference>
<dbReference type="GO" id="GO:0089705">
    <property type="term" value="P:protein localization to outer membrane"/>
    <property type="evidence" value="ECO:0007669"/>
    <property type="project" value="TreeGrafter"/>
</dbReference>
<keyword evidence="7 8" id="KW-0472">Membrane</keyword>
<dbReference type="EMBL" id="CP021377">
    <property type="protein sequence ID" value="ART81564.1"/>
    <property type="molecule type" value="Genomic_DNA"/>
</dbReference>
<accession>A0A1Y0D2K7</accession>
<keyword evidence="4 8" id="KW-0547">Nucleotide-binding</keyword>
<dbReference type="SMART" id="SM00382">
    <property type="entry name" value="AAA"/>
    <property type="match status" value="1"/>
</dbReference>
<evidence type="ECO:0000256" key="7">
    <source>
        <dbReference type="ARBA" id="ARBA00023136"/>
    </source>
</evidence>
<dbReference type="SUPFAM" id="SSF52540">
    <property type="entry name" value="P-loop containing nucleoside triphosphate hydrolases"/>
    <property type="match status" value="1"/>
</dbReference>
<dbReference type="OrthoDB" id="9801477at2"/>
<dbReference type="CDD" id="cd03255">
    <property type="entry name" value="ABC_MJ0796_LolCDE_FtsE"/>
    <property type="match status" value="1"/>
</dbReference>
<dbReference type="KEGG" id="opf:CBP31_02075"/>
<dbReference type="InterPro" id="IPR015854">
    <property type="entry name" value="ABC_transpr_LolD-like"/>
</dbReference>
<evidence type="ECO:0000256" key="5">
    <source>
        <dbReference type="ARBA" id="ARBA00022840"/>
    </source>
</evidence>
<evidence type="ECO:0000313" key="11">
    <source>
        <dbReference type="Proteomes" id="UP000243937"/>
    </source>
</evidence>
<evidence type="ECO:0000256" key="4">
    <source>
        <dbReference type="ARBA" id="ARBA00022741"/>
    </source>
</evidence>
<dbReference type="GO" id="GO:0016887">
    <property type="term" value="F:ATP hydrolysis activity"/>
    <property type="evidence" value="ECO:0007669"/>
    <property type="project" value="InterPro"/>
</dbReference>
<evidence type="ECO:0000313" key="10">
    <source>
        <dbReference type="EMBL" id="ART81564.1"/>
    </source>
</evidence>
<dbReference type="GO" id="GO:0005524">
    <property type="term" value="F:ATP binding"/>
    <property type="evidence" value="ECO:0007669"/>
    <property type="project" value="UniProtKB-UniRule"/>
</dbReference>
<dbReference type="PANTHER" id="PTHR24220:SF689">
    <property type="entry name" value="LIPOPROTEIN-RELEASING SYSTEM ATP-BINDING PROTEIN LOLD"/>
    <property type="match status" value="1"/>
</dbReference>
<evidence type="ECO:0000256" key="8">
    <source>
        <dbReference type="RuleBase" id="RU367068"/>
    </source>
</evidence>
<keyword evidence="1 8" id="KW-0813">Transport</keyword>
<keyword evidence="2 8" id="KW-1003">Cell membrane</keyword>
<feature type="domain" description="ABC transporter" evidence="9">
    <location>
        <begin position="6"/>
        <end position="245"/>
    </location>
</feature>
<dbReference type="Proteomes" id="UP000243937">
    <property type="component" value="Chromosome"/>
</dbReference>
<evidence type="ECO:0000256" key="1">
    <source>
        <dbReference type="ARBA" id="ARBA00022448"/>
    </source>
</evidence>
<sequence length="257" mass="27661">MNNPLLVVENLTKTHVDGAEPITILDGVSLQLAKGESLAVVGSSGSGKSTLLHLLGSLDAPTSGRVLIDGDDLHQMRSRAQARFRNQHMGFIYQFHHLLGEFSALENAAMPLLIAGRPVSEAKAEAEKLLKRVGLGHRLEHRPSALSGGERQRVAIARALVNKPRLVLADEPTGNLDAHSASEVFALLAELQSELGTGLVVVTHDLGLAARLDRQCQLIDGRLVDGQLVDGRWANEGLLRTKDQLVVAKLISQQEQA</sequence>
<comment type="subcellular location">
    <subcellularLocation>
        <location evidence="8">Cell inner membrane</location>
        <topology evidence="8">Peripheral membrane protein</topology>
    </subcellularLocation>
</comment>
<comment type="subunit">
    <text evidence="8">The complex is composed of two ATP-binding proteins (LolD) and two transmembrane proteins (LolC and LolE).</text>
</comment>
<evidence type="ECO:0000256" key="3">
    <source>
        <dbReference type="ARBA" id="ARBA00022519"/>
    </source>
</evidence>
<dbReference type="NCBIfam" id="TIGR02211">
    <property type="entry name" value="LolD_lipo_ex"/>
    <property type="match status" value="1"/>
</dbReference>
<reference evidence="10 11" key="1">
    <citation type="journal article" date="2014" name="Int. J. Syst. Evol. Microbiol.">
        <title>Oceanisphaera profunda sp. nov., a marine bacterium isolated from deep-sea sediment, and emended description of the genus Oceanisphaera.</title>
        <authorList>
            <person name="Xu Z."/>
            <person name="Zhang X.Y."/>
            <person name="Su H.N."/>
            <person name="Yu Z.C."/>
            <person name="Liu C."/>
            <person name="Li H."/>
            <person name="Chen X.L."/>
            <person name="Song X.Y."/>
            <person name="Xie B.B."/>
            <person name="Qin Q.L."/>
            <person name="Zhou B.C."/>
            <person name="Shi M."/>
            <person name="Huang Y."/>
            <person name="Zhang Y.Z."/>
        </authorList>
    </citation>
    <scope>NUCLEOTIDE SEQUENCE [LARGE SCALE GENOMIC DNA]</scope>
    <source>
        <strain evidence="10 11">SM1222</strain>
    </source>
</reference>
<protein>
    <recommendedName>
        <fullName evidence="8">Lipoprotein-releasing system ATP-binding protein LolD</fullName>
        <ecNumber evidence="8">7.6.2.-</ecNumber>
    </recommendedName>
</protein>
<dbReference type="AlphaFoldDB" id="A0A1Y0D2K7"/>
<dbReference type="InterPro" id="IPR017911">
    <property type="entry name" value="MacB-like_ATP-bd"/>
</dbReference>
<dbReference type="InterPro" id="IPR027417">
    <property type="entry name" value="P-loop_NTPase"/>
</dbReference>
<gene>
    <name evidence="8" type="primary">lolD</name>
    <name evidence="10" type="ORF">CBP31_02075</name>
</gene>
<comment type="similarity">
    <text evidence="8">Belongs to the ABC transporter superfamily. Lipoprotein translocase (TC 3.A.1.125) family.</text>
</comment>
<keyword evidence="6 8" id="KW-1278">Translocase</keyword>
<dbReference type="InterPro" id="IPR017871">
    <property type="entry name" value="ABC_transporter-like_CS"/>
</dbReference>
<dbReference type="GO" id="GO:0022857">
    <property type="term" value="F:transmembrane transporter activity"/>
    <property type="evidence" value="ECO:0007669"/>
    <property type="project" value="TreeGrafter"/>
</dbReference>
<dbReference type="Gene3D" id="3.40.50.300">
    <property type="entry name" value="P-loop containing nucleotide triphosphate hydrolases"/>
    <property type="match status" value="1"/>
</dbReference>
<evidence type="ECO:0000259" key="9">
    <source>
        <dbReference type="PROSITE" id="PS50893"/>
    </source>
</evidence>
<keyword evidence="3 8" id="KW-0997">Cell inner membrane</keyword>
<evidence type="ECO:0000256" key="6">
    <source>
        <dbReference type="ARBA" id="ARBA00022967"/>
    </source>
</evidence>
<dbReference type="FunFam" id="3.40.50.300:FF:000230">
    <property type="entry name" value="Lipoprotein-releasing system ATP-binding protein LolD"/>
    <property type="match status" value="1"/>
</dbReference>
<dbReference type="InterPro" id="IPR003439">
    <property type="entry name" value="ABC_transporter-like_ATP-bd"/>
</dbReference>
<dbReference type="EC" id="7.6.2.-" evidence="8"/>